<keyword evidence="3" id="KW-1185">Reference proteome</keyword>
<evidence type="ECO:0000256" key="1">
    <source>
        <dbReference type="SAM" id="MobiDB-lite"/>
    </source>
</evidence>
<feature type="region of interest" description="Disordered" evidence="1">
    <location>
        <begin position="1"/>
        <end position="74"/>
    </location>
</feature>
<dbReference type="EMBL" id="WJQU01000002">
    <property type="protein sequence ID" value="KAJ6640909.1"/>
    <property type="molecule type" value="Genomic_DNA"/>
</dbReference>
<protein>
    <submittedName>
        <fullName evidence="2">Uncharacterized protein</fullName>
    </submittedName>
</protein>
<evidence type="ECO:0000313" key="3">
    <source>
        <dbReference type="Proteomes" id="UP001151699"/>
    </source>
</evidence>
<sequence>MDTMNENVTETFSPHKNGSVNQTFIRPAYTPQPQYPTSPYMASNSPQTSPQSTSSSESPVYGGSPLNRYNRRYI</sequence>
<gene>
    <name evidence="2" type="ORF">Bhyg_05842</name>
</gene>
<feature type="compositionally biased region" description="Polar residues" evidence="1">
    <location>
        <begin position="1"/>
        <end position="24"/>
    </location>
</feature>
<evidence type="ECO:0000313" key="2">
    <source>
        <dbReference type="EMBL" id="KAJ6640909.1"/>
    </source>
</evidence>
<dbReference type="Proteomes" id="UP001151699">
    <property type="component" value="Chromosome B"/>
</dbReference>
<comment type="caution">
    <text evidence="2">The sequence shown here is derived from an EMBL/GenBank/DDBJ whole genome shotgun (WGS) entry which is preliminary data.</text>
</comment>
<organism evidence="2 3">
    <name type="scientific">Pseudolycoriella hygida</name>
    <dbReference type="NCBI Taxonomy" id="35572"/>
    <lineage>
        <taxon>Eukaryota</taxon>
        <taxon>Metazoa</taxon>
        <taxon>Ecdysozoa</taxon>
        <taxon>Arthropoda</taxon>
        <taxon>Hexapoda</taxon>
        <taxon>Insecta</taxon>
        <taxon>Pterygota</taxon>
        <taxon>Neoptera</taxon>
        <taxon>Endopterygota</taxon>
        <taxon>Diptera</taxon>
        <taxon>Nematocera</taxon>
        <taxon>Sciaroidea</taxon>
        <taxon>Sciaridae</taxon>
        <taxon>Pseudolycoriella</taxon>
    </lineage>
</organism>
<accession>A0A9Q0MZR2</accession>
<name>A0A9Q0MZR2_9DIPT</name>
<feature type="compositionally biased region" description="Low complexity" evidence="1">
    <location>
        <begin position="27"/>
        <end position="59"/>
    </location>
</feature>
<proteinExistence type="predicted"/>
<reference evidence="2" key="1">
    <citation type="submission" date="2022-07" db="EMBL/GenBank/DDBJ databases">
        <authorList>
            <person name="Trinca V."/>
            <person name="Uliana J.V.C."/>
            <person name="Torres T.T."/>
            <person name="Ward R.J."/>
            <person name="Monesi N."/>
        </authorList>
    </citation>
    <scope>NUCLEOTIDE SEQUENCE</scope>
    <source>
        <strain evidence="2">HSMRA1968</strain>
        <tissue evidence="2">Whole embryos</tissue>
    </source>
</reference>
<dbReference type="AlphaFoldDB" id="A0A9Q0MZR2"/>